<dbReference type="Pfam" id="PF04389">
    <property type="entry name" value="Peptidase_M28"/>
    <property type="match status" value="1"/>
</dbReference>
<feature type="signal peptide" evidence="3">
    <location>
        <begin position="1"/>
        <end position="28"/>
    </location>
</feature>
<dbReference type="Proteomes" id="UP000682802">
    <property type="component" value="Chromosome 1"/>
</dbReference>
<name>A0ABX8H1C4_9BACT</name>
<evidence type="ECO:0000256" key="3">
    <source>
        <dbReference type="SAM" id="SignalP"/>
    </source>
</evidence>
<keyword evidence="6" id="KW-1185">Reference proteome</keyword>
<dbReference type="EMBL" id="CP076128">
    <property type="protein sequence ID" value="QWG09192.1"/>
    <property type="molecule type" value="Genomic_DNA"/>
</dbReference>
<dbReference type="PROSITE" id="PS51257">
    <property type="entry name" value="PROKAR_LIPOPROTEIN"/>
    <property type="match status" value="1"/>
</dbReference>
<evidence type="ECO:0000256" key="2">
    <source>
        <dbReference type="ARBA" id="ARBA00023315"/>
    </source>
</evidence>
<gene>
    <name evidence="5" type="ORF">KM029_11350</name>
</gene>
<sequence length="333" mass="36939">MNNNRMFKQKMTIAAFCCLALFSCTENAGSDNNTTVVKDTPIPTFNADSAYQYVQQQVDFGPRVANTMAHDMCGEFIASELQRHGAKVIEQPVYVTAYDGTSLNGKNIIGSINPEATTRIILAAHWDTRQVADQDSVRKNEPILGANDGGSGVGILLELARVIGNAENKPDVGVDIIFFDVEDYGRPAFAEDQSGDSGYCLGSKYWAENPHIEGYSAYYGILLDMVGSKNPTFLKEGVSRYFAPRIVRKVWKTAERKGFGNMFINQDGPELTDDHLYVNQIAKIPMIDIIDLDPSGERTFFKHWHTHADDMSTIDKESLKGVGVTLLQVLYNE</sequence>
<accession>A0ABX8H1C4</accession>
<dbReference type="PANTHER" id="PTHR12283">
    <property type="entry name" value="GLUTAMINYL-PEPTIDE CYCLOTRANSFERASE"/>
    <property type="match status" value="1"/>
</dbReference>
<keyword evidence="2" id="KW-0012">Acyltransferase</keyword>
<keyword evidence="1" id="KW-0808">Transferase</keyword>
<dbReference type="PANTHER" id="PTHR12283:SF6">
    <property type="entry name" value="GLUTAMINYL-PEPTIDE CYCLOTRANSFERASE-RELATED"/>
    <property type="match status" value="1"/>
</dbReference>
<reference evidence="5 6" key="1">
    <citation type="submission" date="2021-05" db="EMBL/GenBank/DDBJ databases">
        <title>Comparative genomic studies on the polysaccharide-degrading batcterial strains of the Flammeovirga genus.</title>
        <authorList>
            <person name="Zewei F."/>
            <person name="Zheng Z."/>
            <person name="Yu L."/>
            <person name="Ruyue G."/>
            <person name="Yanhong M."/>
            <person name="Yuanyuan C."/>
            <person name="Jingyan G."/>
            <person name="Wenjun H."/>
        </authorList>
    </citation>
    <scope>NUCLEOTIDE SEQUENCE [LARGE SCALE GENOMIC DNA]</scope>
    <source>
        <strain evidence="5 6">YS10</strain>
    </source>
</reference>
<dbReference type="SUPFAM" id="SSF53187">
    <property type="entry name" value="Zn-dependent exopeptidases"/>
    <property type="match status" value="1"/>
</dbReference>
<dbReference type="InterPro" id="IPR007484">
    <property type="entry name" value="Peptidase_M28"/>
</dbReference>
<evidence type="ECO:0000256" key="1">
    <source>
        <dbReference type="ARBA" id="ARBA00022679"/>
    </source>
</evidence>
<feature type="domain" description="Peptidase M28" evidence="4">
    <location>
        <begin position="107"/>
        <end position="328"/>
    </location>
</feature>
<evidence type="ECO:0000313" key="6">
    <source>
        <dbReference type="Proteomes" id="UP000682802"/>
    </source>
</evidence>
<evidence type="ECO:0000259" key="4">
    <source>
        <dbReference type="Pfam" id="PF04389"/>
    </source>
</evidence>
<dbReference type="InterPro" id="IPR040234">
    <property type="entry name" value="QC/QCL"/>
</dbReference>
<organism evidence="5 6">
    <name type="scientific">Flammeovirga kamogawensis</name>
    <dbReference type="NCBI Taxonomy" id="373891"/>
    <lineage>
        <taxon>Bacteria</taxon>
        <taxon>Pseudomonadati</taxon>
        <taxon>Bacteroidota</taxon>
        <taxon>Cytophagia</taxon>
        <taxon>Cytophagales</taxon>
        <taxon>Flammeovirgaceae</taxon>
        <taxon>Flammeovirga</taxon>
    </lineage>
</organism>
<dbReference type="Gene3D" id="3.40.630.10">
    <property type="entry name" value="Zn peptidases"/>
    <property type="match status" value="1"/>
</dbReference>
<protein>
    <submittedName>
        <fullName evidence="5">M28 family peptidase</fullName>
    </submittedName>
</protein>
<keyword evidence="3" id="KW-0732">Signal</keyword>
<feature type="chain" id="PRO_5047546107" evidence="3">
    <location>
        <begin position="29"/>
        <end position="333"/>
    </location>
</feature>
<evidence type="ECO:0000313" key="5">
    <source>
        <dbReference type="EMBL" id="QWG09192.1"/>
    </source>
</evidence>
<proteinExistence type="predicted"/>